<dbReference type="AlphaFoldDB" id="A0A9D1M4U5"/>
<protein>
    <submittedName>
        <fullName evidence="3">Response regulator</fullName>
    </submittedName>
</protein>
<accession>A0A9D1M4U5</accession>
<name>A0A9D1M4U5_9PROT</name>
<dbReference type="InterPro" id="IPR011006">
    <property type="entry name" value="CheY-like_superfamily"/>
</dbReference>
<evidence type="ECO:0000256" key="1">
    <source>
        <dbReference type="PROSITE-ProRule" id="PRU00169"/>
    </source>
</evidence>
<feature type="modified residue" description="4-aspartylphosphate" evidence="1">
    <location>
        <position position="52"/>
    </location>
</feature>
<dbReference type="PANTHER" id="PTHR43228:SF1">
    <property type="entry name" value="TWO-COMPONENT RESPONSE REGULATOR ARR22"/>
    <property type="match status" value="1"/>
</dbReference>
<evidence type="ECO:0000313" key="4">
    <source>
        <dbReference type="Proteomes" id="UP000824107"/>
    </source>
</evidence>
<dbReference type="Pfam" id="PF00072">
    <property type="entry name" value="Response_reg"/>
    <property type="match status" value="1"/>
</dbReference>
<dbReference type="GO" id="GO:0000160">
    <property type="term" value="P:phosphorelay signal transduction system"/>
    <property type="evidence" value="ECO:0007669"/>
    <property type="project" value="InterPro"/>
</dbReference>
<reference evidence="3" key="2">
    <citation type="journal article" date="2021" name="PeerJ">
        <title>Extensive microbial diversity within the chicken gut microbiome revealed by metagenomics and culture.</title>
        <authorList>
            <person name="Gilroy R."/>
            <person name="Ravi A."/>
            <person name="Getino M."/>
            <person name="Pursley I."/>
            <person name="Horton D.L."/>
            <person name="Alikhan N.F."/>
            <person name="Baker D."/>
            <person name="Gharbi K."/>
            <person name="Hall N."/>
            <person name="Watson M."/>
            <person name="Adriaenssens E.M."/>
            <person name="Foster-Nyarko E."/>
            <person name="Jarju S."/>
            <person name="Secka A."/>
            <person name="Antonio M."/>
            <person name="Oren A."/>
            <person name="Chaudhuri R.R."/>
            <person name="La Ragione R."/>
            <person name="Hildebrand F."/>
            <person name="Pallen M.J."/>
        </authorList>
    </citation>
    <scope>NUCLEOTIDE SEQUENCE</scope>
    <source>
        <strain evidence="3">ChiW3-316</strain>
    </source>
</reference>
<dbReference type="SUPFAM" id="SSF52172">
    <property type="entry name" value="CheY-like"/>
    <property type="match status" value="1"/>
</dbReference>
<dbReference type="Proteomes" id="UP000824107">
    <property type="component" value="Unassembled WGS sequence"/>
</dbReference>
<keyword evidence="1" id="KW-0597">Phosphoprotein</keyword>
<dbReference type="CDD" id="cd17546">
    <property type="entry name" value="REC_hyHK_CKI1_RcsC-like"/>
    <property type="match status" value="1"/>
</dbReference>
<evidence type="ECO:0000313" key="3">
    <source>
        <dbReference type="EMBL" id="HIU53649.1"/>
    </source>
</evidence>
<organism evidence="3 4">
    <name type="scientific">Candidatus Scatocola faecipullorum</name>
    <dbReference type="NCBI Taxonomy" id="2840917"/>
    <lineage>
        <taxon>Bacteria</taxon>
        <taxon>Pseudomonadati</taxon>
        <taxon>Pseudomonadota</taxon>
        <taxon>Alphaproteobacteria</taxon>
        <taxon>Rhodospirillales</taxon>
        <taxon>Rhodospirillaceae</taxon>
        <taxon>Rhodospirillaceae incertae sedis</taxon>
        <taxon>Candidatus Scatocola</taxon>
    </lineage>
</organism>
<dbReference type="PANTHER" id="PTHR43228">
    <property type="entry name" value="TWO-COMPONENT RESPONSE REGULATOR"/>
    <property type="match status" value="1"/>
</dbReference>
<feature type="domain" description="Response regulatory" evidence="2">
    <location>
        <begin position="3"/>
        <end position="119"/>
    </location>
</feature>
<gene>
    <name evidence="3" type="ORF">IAD20_06170</name>
</gene>
<reference evidence="3" key="1">
    <citation type="submission" date="2020-10" db="EMBL/GenBank/DDBJ databases">
        <authorList>
            <person name="Gilroy R."/>
        </authorList>
    </citation>
    <scope>NUCLEOTIDE SEQUENCE</scope>
    <source>
        <strain evidence="3">ChiW3-316</strain>
    </source>
</reference>
<dbReference type="InterPro" id="IPR052048">
    <property type="entry name" value="ST_Response_Regulator"/>
</dbReference>
<dbReference type="SMART" id="SM00448">
    <property type="entry name" value="REC"/>
    <property type="match status" value="1"/>
</dbReference>
<dbReference type="Gene3D" id="3.40.50.2300">
    <property type="match status" value="1"/>
</dbReference>
<comment type="caution">
    <text evidence="3">The sequence shown here is derived from an EMBL/GenBank/DDBJ whole genome shotgun (WGS) entry which is preliminary data.</text>
</comment>
<sequence length="121" mass="13646">MAKCLVADDSKIIRMLFAKIMGNLGFDVTEAEDGEEVVEQCQLNEFDLVIMDYRLPVLDGIDAMYKIRNSRLEKQPKIIFCSSLLDIEKIEEALDGGADDYVLKPFDEEIIISKLSILGLV</sequence>
<proteinExistence type="predicted"/>
<dbReference type="InterPro" id="IPR001789">
    <property type="entry name" value="Sig_transdc_resp-reg_receiver"/>
</dbReference>
<dbReference type="PROSITE" id="PS50110">
    <property type="entry name" value="RESPONSE_REGULATORY"/>
    <property type="match status" value="1"/>
</dbReference>
<dbReference type="EMBL" id="DVNC01000039">
    <property type="protein sequence ID" value="HIU53649.1"/>
    <property type="molecule type" value="Genomic_DNA"/>
</dbReference>
<evidence type="ECO:0000259" key="2">
    <source>
        <dbReference type="PROSITE" id="PS50110"/>
    </source>
</evidence>